<comment type="caution">
    <text evidence="2">The sequence shown here is derived from an EMBL/GenBank/DDBJ whole genome shotgun (WGS) entry which is preliminary data.</text>
</comment>
<proteinExistence type="predicted"/>
<evidence type="ECO:0000256" key="1">
    <source>
        <dbReference type="SAM" id="SignalP"/>
    </source>
</evidence>
<organism evidence="2 3">
    <name type="scientific">Hymenobacter polaris</name>
    <dbReference type="NCBI Taxonomy" id="2682546"/>
    <lineage>
        <taxon>Bacteria</taxon>
        <taxon>Pseudomonadati</taxon>
        <taxon>Bacteroidota</taxon>
        <taxon>Cytophagia</taxon>
        <taxon>Cytophagales</taxon>
        <taxon>Hymenobacteraceae</taxon>
        <taxon>Hymenobacter</taxon>
    </lineage>
</organism>
<keyword evidence="1" id="KW-0732">Signal</keyword>
<name>A0A7Y0FM69_9BACT</name>
<gene>
    <name evidence="2" type="ORF">HHL22_09980</name>
</gene>
<reference evidence="2 3" key="1">
    <citation type="submission" date="2020-04" db="EMBL/GenBank/DDBJ databases">
        <title>Hymenobacter polaris sp. nov., isolated from Arctic soil.</title>
        <authorList>
            <person name="Dahal R.H."/>
        </authorList>
    </citation>
    <scope>NUCLEOTIDE SEQUENCE [LARGE SCALE GENOMIC DNA]</scope>
    <source>
        <strain evidence="2 3">RP-2-7</strain>
    </source>
</reference>
<accession>A0A7Y0FM69</accession>
<dbReference type="Proteomes" id="UP000559626">
    <property type="component" value="Unassembled WGS sequence"/>
</dbReference>
<dbReference type="EMBL" id="JABBGH010000001">
    <property type="protein sequence ID" value="NML65532.1"/>
    <property type="molecule type" value="Genomic_DNA"/>
</dbReference>
<dbReference type="PROSITE" id="PS51257">
    <property type="entry name" value="PROKAR_LIPOPROTEIN"/>
    <property type="match status" value="1"/>
</dbReference>
<sequence length="203" mass="21378">MPAFPRLVGLPPLPALLAGALLLGTAACETTRTGSRDRSLPSHDYSGRSAAASAAAALAGSASSRLIMQVGEAGKITYKTSQPTLSMALMRQLGDGTTIDRILVRQAPVDDPKDKPRAPYYLIGMGQKEGNFRAIALPLRGSDDGTYYLTPNADRYVLTGTACPTCFFDFEDGHIMGATCGDGSVGGNCQLKVLPSNQVFVHQ</sequence>
<dbReference type="RefSeq" id="WP_169530829.1">
    <property type="nucleotide sequence ID" value="NZ_JABBGH010000001.1"/>
</dbReference>
<protein>
    <submittedName>
        <fullName evidence="2">Uncharacterized protein</fullName>
    </submittedName>
</protein>
<feature type="chain" id="PRO_5031564146" evidence="1">
    <location>
        <begin position="18"/>
        <end position="203"/>
    </location>
</feature>
<evidence type="ECO:0000313" key="2">
    <source>
        <dbReference type="EMBL" id="NML65532.1"/>
    </source>
</evidence>
<evidence type="ECO:0000313" key="3">
    <source>
        <dbReference type="Proteomes" id="UP000559626"/>
    </source>
</evidence>
<dbReference type="AlphaFoldDB" id="A0A7Y0FM69"/>
<keyword evidence="3" id="KW-1185">Reference proteome</keyword>
<feature type="signal peptide" evidence="1">
    <location>
        <begin position="1"/>
        <end position="17"/>
    </location>
</feature>